<comment type="caution">
    <text evidence="1">The sequence shown here is derived from an EMBL/GenBank/DDBJ whole genome shotgun (WGS) entry which is preliminary data.</text>
</comment>
<gene>
    <name evidence="1" type="ORF">E2C01_037065</name>
</gene>
<keyword evidence="2" id="KW-1185">Reference proteome</keyword>
<evidence type="ECO:0000313" key="1">
    <source>
        <dbReference type="EMBL" id="MPC43418.1"/>
    </source>
</evidence>
<dbReference type="Proteomes" id="UP000324222">
    <property type="component" value="Unassembled WGS sequence"/>
</dbReference>
<dbReference type="EMBL" id="VSRR010005823">
    <property type="protein sequence ID" value="MPC43418.1"/>
    <property type="molecule type" value="Genomic_DNA"/>
</dbReference>
<organism evidence="1 2">
    <name type="scientific">Portunus trituberculatus</name>
    <name type="common">Swimming crab</name>
    <name type="synonym">Neptunus trituberculatus</name>
    <dbReference type="NCBI Taxonomy" id="210409"/>
    <lineage>
        <taxon>Eukaryota</taxon>
        <taxon>Metazoa</taxon>
        <taxon>Ecdysozoa</taxon>
        <taxon>Arthropoda</taxon>
        <taxon>Crustacea</taxon>
        <taxon>Multicrustacea</taxon>
        <taxon>Malacostraca</taxon>
        <taxon>Eumalacostraca</taxon>
        <taxon>Eucarida</taxon>
        <taxon>Decapoda</taxon>
        <taxon>Pleocyemata</taxon>
        <taxon>Brachyura</taxon>
        <taxon>Eubrachyura</taxon>
        <taxon>Portunoidea</taxon>
        <taxon>Portunidae</taxon>
        <taxon>Portuninae</taxon>
        <taxon>Portunus</taxon>
    </lineage>
</organism>
<name>A0A5B7FED5_PORTR</name>
<dbReference type="AlphaFoldDB" id="A0A5B7FED5"/>
<accession>A0A5B7FED5</accession>
<protein>
    <submittedName>
        <fullName evidence="1">Uncharacterized protein</fullName>
    </submittedName>
</protein>
<evidence type="ECO:0000313" key="2">
    <source>
        <dbReference type="Proteomes" id="UP000324222"/>
    </source>
</evidence>
<reference evidence="1 2" key="1">
    <citation type="submission" date="2019-05" db="EMBL/GenBank/DDBJ databases">
        <title>Another draft genome of Portunus trituberculatus and its Hox gene families provides insights of decapod evolution.</title>
        <authorList>
            <person name="Jeong J.-H."/>
            <person name="Song I."/>
            <person name="Kim S."/>
            <person name="Choi T."/>
            <person name="Kim D."/>
            <person name="Ryu S."/>
            <person name="Kim W."/>
        </authorList>
    </citation>
    <scope>NUCLEOTIDE SEQUENCE [LARGE SCALE GENOMIC DNA]</scope>
    <source>
        <tissue evidence="1">Muscle</tissue>
    </source>
</reference>
<sequence>MSGVPVLINTKRNQVVDPGYPVMGDPVTLSYIRPAQRADFAGFVKPFSLQNAECFLCSKVGHTKAVHRAGAVFNVEDCVEASASEEDQTGLQTSDEYSLFHIASSRSVQSVSPLKLEWIIWKKHDDGSGYGCCCFSHD</sequence>
<proteinExistence type="predicted"/>